<protein>
    <submittedName>
        <fullName evidence="1">1571_t:CDS:1</fullName>
    </submittedName>
</protein>
<sequence length="218" mass="25324">MSNPNITSKKLYDVSHNARFDFILAEVQEWLERQALHQIHISRPKFIQYASFNDIQDLNEVHQSDTTPMPHDKVGNQIYKYRSVIKDVATRYQCSFALTDKFSAQMAKAIQKIYNDSNNPFNYPKTFISNRGMSPNETVKHALKSEKIIAKPAVKHRKPIGYSEFLLPSNVEVHHLLEPENQPVLYKLYNGPKHSFVLEELQIIPPDTMLSSRYILKH</sequence>
<evidence type="ECO:0000313" key="1">
    <source>
        <dbReference type="EMBL" id="CAG8601936.1"/>
    </source>
</evidence>
<dbReference type="InterPro" id="IPR012337">
    <property type="entry name" value="RNaseH-like_sf"/>
</dbReference>
<gene>
    <name evidence="1" type="ORF">AGERDE_LOCUS9148</name>
</gene>
<organism evidence="1 2">
    <name type="scientific">Ambispora gerdemannii</name>
    <dbReference type="NCBI Taxonomy" id="144530"/>
    <lineage>
        <taxon>Eukaryota</taxon>
        <taxon>Fungi</taxon>
        <taxon>Fungi incertae sedis</taxon>
        <taxon>Mucoromycota</taxon>
        <taxon>Glomeromycotina</taxon>
        <taxon>Glomeromycetes</taxon>
        <taxon>Archaeosporales</taxon>
        <taxon>Ambisporaceae</taxon>
        <taxon>Ambispora</taxon>
    </lineage>
</organism>
<reference evidence="1" key="1">
    <citation type="submission" date="2021-06" db="EMBL/GenBank/DDBJ databases">
        <authorList>
            <person name="Kallberg Y."/>
            <person name="Tangrot J."/>
            <person name="Rosling A."/>
        </authorList>
    </citation>
    <scope>NUCLEOTIDE SEQUENCE</scope>
    <source>
        <strain evidence="1">MT106</strain>
    </source>
</reference>
<name>A0A9N9GF62_9GLOM</name>
<accession>A0A9N9GF62</accession>
<dbReference type="OrthoDB" id="2438021at2759"/>
<dbReference type="EMBL" id="CAJVPL010002178">
    <property type="protein sequence ID" value="CAG8601936.1"/>
    <property type="molecule type" value="Genomic_DNA"/>
</dbReference>
<comment type="caution">
    <text evidence="1">The sequence shown here is derived from an EMBL/GenBank/DDBJ whole genome shotgun (WGS) entry which is preliminary data.</text>
</comment>
<dbReference type="AlphaFoldDB" id="A0A9N9GF62"/>
<dbReference type="SUPFAM" id="SSF53098">
    <property type="entry name" value="Ribonuclease H-like"/>
    <property type="match status" value="1"/>
</dbReference>
<keyword evidence="2" id="KW-1185">Reference proteome</keyword>
<evidence type="ECO:0000313" key="2">
    <source>
        <dbReference type="Proteomes" id="UP000789831"/>
    </source>
</evidence>
<dbReference type="Proteomes" id="UP000789831">
    <property type="component" value="Unassembled WGS sequence"/>
</dbReference>
<proteinExistence type="predicted"/>